<reference evidence="3" key="1">
    <citation type="journal article" date="2014" name="BMC Genomics">
        <title>Genome characteristics reveal the impact of lichenization on lichen-forming fungus Endocarpon pusillum Hedwig (Verrucariales, Ascomycota).</title>
        <authorList>
            <person name="Wang Y.-Y."/>
            <person name="Liu B."/>
            <person name="Zhang X.-Y."/>
            <person name="Zhou Q.-M."/>
            <person name="Zhang T."/>
            <person name="Li H."/>
            <person name="Yu Y.-F."/>
            <person name="Zhang X.-L."/>
            <person name="Hao X.-Y."/>
            <person name="Wang M."/>
            <person name="Wang L."/>
            <person name="Wei J.-C."/>
        </authorList>
    </citation>
    <scope>NUCLEOTIDE SEQUENCE [LARGE SCALE GENOMIC DNA]</scope>
    <source>
        <strain evidence="3">Z07020 / HMAS-L-300199</strain>
    </source>
</reference>
<feature type="region of interest" description="Disordered" evidence="1">
    <location>
        <begin position="371"/>
        <end position="423"/>
    </location>
</feature>
<name>U1GG15_ENDPU</name>
<feature type="compositionally biased region" description="Low complexity" evidence="1">
    <location>
        <begin position="67"/>
        <end position="83"/>
    </location>
</feature>
<keyword evidence="3" id="KW-1185">Reference proteome</keyword>
<dbReference type="EMBL" id="KE720743">
    <property type="protein sequence ID" value="ERF76592.1"/>
    <property type="molecule type" value="Genomic_DNA"/>
</dbReference>
<proteinExistence type="predicted"/>
<dbReference type="HOGENOM" id="CLU_613981_0_0_1"/>
<dbReference type="OrthoDB" id="10345663at2759"/>
<evidence type="ECO:0000313" key="3">
    <source>
        <dbReference type="Proteomes" id="UP000019373"/>
    </source>
</evidence>
<feature type="compositionally biased region" description="Polar residues" evidence="1">
    <location>
        <begin position="379"/>
        <end position="402"/>
    </location>
</feature>
<accession>U1GG15</accession>
<dbReference type="RefSeq" id="XP_007786116.1">
    <property type="nucleotide sequence ID" value="XM_007787926.1"/>
</dbReference>
<organism evidence="2 3">
    <name type="scientific">Endocarpon pusillum (strain Z07020 / HMAS-L-300199)</name>
    <name type="common">Lichen-forming fungus</name>
    <dbReference type="NCBI Taxonomy" id="1263415"/>
    <lineage>
        <taxon>Eukaryota</taxon>
        <taxon>Fungi</taxon>
        <taxon>Dikarya</taxon>
        <taxon>Ascomycota</taxon>
        <taxon>Pezizomycotina</taxon>
        <taxon>Eurotiomycetes</taxon>
        <taxon>Chaetothyriomycetidae</taxon>
        <taxon>Verrucariales</taxon>
        <taxon>Verrucariaceae</taxon>
        <taxon>Endocarpon</taxon>
    </lineage>
</organism>
<feature type="region of interest" description="Disordered" evidence="1">
    <location>
        <begin position="211"/>
        <end position="273"/>
    </location>
</feature>
<dbReference type="Proteomes" id="UP000019373">
    <property type="component" value="Unassembled WGS sequence"/>
</dbReference>
<dbReference type="GeneID" id="19240812"/>
<protein>
    <submittedName>
        <fullName evidence="2">Uncharacterized protein</fullName>
    </submittedName>
</protein>
<feature type="region of interest" description="Disordered" evidence="1">
    <location>
        <begin position="170"/>
        <end position="193"/>
    </location>
</feature>
<sequence length="446" mass="48666">MSSKPPPPGISKHMPPSTPEARRAQLVGISSSDSHDSQPHSSQTTEARGLDISGSPPNDPEDHGPRAAQAGPAVPSAPGSSSGDLVTWVPRSTPGRLSTHRAASQNTPEQRFPAVALSSRSKNVQGSIMENNARAPRYVADYVTESITTSNRSLQRTNEAIPWSPAAETAYFNSTRKTPTRKRSTRNRIPTEASKLSNVIRSIGSALVVSEQASRRSSHRQAEIPALHSKHSRRAISRSTSSSQDGLQREKDPGSAARLAGPPSRKHSRISQSYYDRELRTEVISLLRQDAVIADIAREKKIPRSTVNTWKRNAIAAGELDTARLKVVKPWGKRKRQEVFALRKEHYCPTEIERLTGVPRRTFATWNYKQEDTEAMSGSPKTSRSPSPGVADTSQESRSPVSGPSKEPGSPSIAEPRPLDDSGYASDVLIYTPWDTCVAISPRLLD</sequence>
<feature type="region of interest" description="Disordered" evidence="1">
    <location>
        <begin position="1"/>
        <end position="110"/>
    </location>
</feature>
<gene>
    <name evidence="2" type="ORF">EPUS_05865</name>
</gene>
<evidence type="ECO:0000313" key="2">
    <source>
        <dbReference type="EMBL" id="ERF76592.1"/>
    </source>
</evidence>
<dbReference type="AlphaFoldDB" id="U1GG15"/>
<evidence type="ECO:0000256" key="1">
    <source>
        <dbReference type="SAM" id="MobiDB-lite"/>
    </source>
</evidence>